<sequence length="397" mass="42396">MPPDPLPRRIRRSRVLLTVSLAAALLISVAAFFILQAIPDVRTAFLIDTSQTKSDEDFVAITNAVGSAAQNSADADSLSLRRFGGTCGDRHNTESIVEPGTGQARKINTSVRTLTPSGQPTLESGLLAAIGEFSGRYPFRGSKSNRIIVVTSHGVDACTADRAALERAVATKAQDSGVRLDFRFVGYKIPQEQQQPLARLATAAKAPAPRFVTTSAELTTALKELTIPASPDAKHVEVHPTEPSPSPTPKTSPTPPPTVSAAPAAALADGTHQVYIKNVDPQAHTLTVDEIEYLTGAEAQAAAKADGIGRAPNDVYIRNADKKTVDLSVASDARIEINRMTTDPAAGDPTWSRKVSLEQLAERFAALGRTHFEPTTRAFDLTMTNGRVGALHEKWRP</sequence>
<dbReference type="EMBL" id="CP165727">
    <property type="protein sequence ID" value="XDV61848.1"/>
    <property type="molecule type" value="Genomic_DNA"/>
</dbReference>
<accession>A0AB39XVR1</accession>
<protein>
    <recommendedName>
        <fullName evidence="2">VWFA domain-containing protein</fullName>
    </recommendedName>
</protein>
<dbReference type="Gene3D" id="3.40.50.410">
    <property type="entry name" value="von Willebrand factor, type A domain"/>
    <property type="match status" value="1"/>
</dbReference>
<feature type="domain" description="VWFA" evidence="2">
    <location>
        <begin position="42"/>
        <end position="229"/>
    </location>
</feature>
<dbReference type="InterPro" id="IPR036465">
    <property type="entry name" value="vWFA_dom_sf"/>
</dbReference>
<reference evidence="3" key="1">
    <citation type="submission" date="2024-08" db="EMBL/GenBank/DDBJ databases">
        <authorList>
            <person name="Yu S.T."/>
        </authorList>
    </citation>
    <scope>NUCLEOTIDE SEQUENCE</scope>
    <source>
        <strain evidence="3">R33</strain>
    </source>
</reference>
<dbReference type="RefSeq" id="WP_369776585.1">
    <property type="nucleotide sequence ID" value="NZ_CP165727.1"/>
</dbReference>
<name>A0AB39XVR1_9ACTN</name>
<dbReference type="SUPFAM" id="SSF53300">
    <property type="entry name" value="vWA-like"/>
    <property type="match status" value="1"/>
</dbReference>
<organism evidence="3">
    <name type="scientific">Streptomyces sp. R33</name>
    <dbReference type="NCBI Taxonomy" id="3238629"/>
    <lineage>
        <taxon>Bacteria</taxon>
        <taxon>Bacillati</taxon>
        <taxon>Actinomycetota</taxon>
        <taxon>Actinomycetes</taxon>
        <taxon>Kitasatosporales</taxon>
        <taxon>Streptomycetaceae</taxon>
        <taxon>Streptomyces</taxon>
    </lineage>
</organism>
<evidence type="ECO:0000259" key="2">
    <source>
        <dbReference type="PROSITE" id="PS50234"/>
    </source>
</evidence>
<dbReference type="AlphaFoldDB" id="A0AB39XVR1"/>
<evidence type="ECO:0000313" key="3">
    <source>
        <dbReference type="EMBL" id="XDV61848.1"/>
    </source>
</evidence>
<feature type="region of interest" description="Disordered" evidence="1">
    <location>
        <begin position="227"/>
        <end position="262"/>
    </location>
</feature>
<dbReference type="InterPro" id="IPR002035">
    <property type="entry name" value="VWF_A"/>
</dbReference>
<dbReference type="PROSITE" id="PS50234">
    <property type="entry name" value="VWFA"/>
    <property type="match status" value="1"/>
</dbReference>
<proteinExistence type="predicted"/>
<evidence type="ECO:0000256" key="1">
    <source>
        <dbReference type="SAM" id="MobiDB-lite"/>
    </source>
</evidence>
<feature type="compositionally biased region" description="Pro residues" evidence="1">
    <location>
        <begin position="242"/>
        <end position="258"/>
    </location>
</feature>
<gene>
    <name evidence="3" type="ORF">AB5J51_02295</name>
</gene>